<dbReference type="OrthoDB" id="6159439at2759"/>
<dbReference type="InterPro" id="IPR042160">
    <property type="entry name" value="HD-Zip_IV"/>
</dbReference>
<dbReference type="EMBL" id="JAEACU010000004">
    <property type="protein sequence ID" value="KAH7534076.1"/>
    <property type="molecule type" value="Genomic_DNA"/>
</dbReference>
<dbReference type="InterPro" id="IPR001356">
    <property type="entry name" value="HD"/>
</dbReference>
<feature type="coiled-coil region" evidence="11">
    <location>
        <begin position="72"/>
        <end position="154"/>
    </location>
</feature>
<accession>A0A978VLV7</accession>
<dbReference type="PROSITE" id="PS50071">
    <property type="entry name" value="HOMEOBOX_2"/>
    <property type="match status" value="1"/>
</dbReference>
<evidence type="ECO:0000256" key="7">
    <source>
        <dbReference type="ARBA" id="ARBA00023163"/>
    </source>
</evidence>
<evidence type="ECO:0000256" key="10">
    <source>
        <dbReference type="RuleBase" id="RU000682"/>
    </source>
</evidence>
<dbReference type="InterPro" id="IPR057993">
    <property type="entry name" value="HD-Zip_IV_C"/>
</dbReference>
<feature type="region of interest" description="Disordered" evidence="12">
    <location>
        <begin position="1"/>
        <end position="24"/>
    </location>
</feature>
<dbReference type="InterPro" id="IPR023393">
    <property type="entry name" value="START-like_dom_sf"/>
</dbReference>
<sequence length="713" mass="78774">MEFAVGCVGDEHDASSSRKGKKSYHRHTVQQIQHLEAFFKECPHPDENQRRQLSRELSLETKQIKFWFQNKRTQTKAQNERADNTVLRAENERIQCENLAIREALKNVICPSCGGPPFGEEERQRSLQKLQLENAQLKEEHEKVSNLLAKYIGKPISQIESLAAAQGLTVDLDLGGSSLNQGIGGPGLDLDLTSGGGFASNRAFPYHFRAIPDMEKALMAETAASAMEELVKLLRIDDPLWVQSPVDGRCTIHRDSYEKIFPRSNHFKTSSARMESSKDSGMVIMNAMQLVDMFMDTSKWLDLFPTLITDSKTIQVLEPGMLGNKNGALLLMYEQMHILSPLVAQREYYILRHCQQIEPGVWVIANVSYDCSINESVSPLRSWKLPSGCMIQEISNGCSKVTWVEHVEVDDKTQTHRLYRDLVCSSIAYGAERWIVTLQKMCERIACSLAESSPPCEFGVITLPEGRKSIMKLSHRMVKNFCAILSMSGKMDFPQLSEVNNSGVRVSVRNNTEPGQPIGTIVSAATSLWLPLPPQNVFDFFKDGKTRVQWDVLSNGNPVHEIAHISIGTHPGNCITIIRPFIPTENNILMLQESCIDSLGSMVIYAPIDIPALNVAISGEDSSTIPILPSGFIVSNDGRTTDHDAAITGSSASTSSNTNGRSGGSLLTVAFQILVSSPSSSKQLNMESVATVNTLISSTVQKIKVALNCSTLD</sequence>
<dbReference type="PANTHER" id="PTHR45654:SF9">
    <property type="entry name" value="HOMEOBOX-LEUCINE ZIPPER PROTEIN HDG10-RELATED"/>
    <property type="match status" value="1"/>
</dbReference>
<dbReference type="Pfam" id="PF25797">
    <property type="entry name" value="PDF2_C"/>
    <property type="match status" value="1"/>
</dbReference>
<dbReference type="PROSITE" id="PS50848">
    <property type="entry name" value="START"/>
    <property type="match status" value="1"/>
</dbReference>
<protein>
    <recommendedName>
        <fullName evidence="17">Homeobox-leucine zipper protein HDG11-like</fullName>
    </recommendedName>
</protein>
<dbReference type="CDD" id="cd00086">
    <property type="entry name" value="homeodomain"/>
    <property type="match status" value="1"/>
</dbReference>
<evidence type="ECO:0000259" key="13">
    <source>
        <dbReference type="PROSITE" id="PS50071"/>
    </source>
</evidence>
<evidence type="ECO:0000313" key="16">
    <source>
        <dbReference type="Proteomes" id="UP000813462"/>
    </source>
</evidence>
<dbReference type="InterPro" id="IPR002913">
    <property type="entry name" value="START_lipid-bd_dom"/>
</dbReference>
<dbReference type="Gene3D" id="1.10.10.60">
    <property type="entry name" value="Homeodomain-like"/>
    <property type="match status" value="1"/>
</dbReference>
<dbReference type="InterPro" id="IPR017970">
    <property type="entry name" value="Homeobox_CS"/>
</dbReference>
<dbReference type="Pfam" id="PF01852">
    <property type="entry name" value="START"/>
    <property type="match status" value="1"/>
</dbReference>
<evidence type="ECO:0000259" key="14">
    <source>
        <dbReference type="PROSITE" id="PS50848"/>
    </source>
</evidence>
<evidence type="ECO:0000313" key="15">
    <source>
        <dbReference type="EMBL" id="KAH7534076.1"/>
    </source>
</evidence>
<keyword evidence="5 9" id="KW-0238">DNA-binding</keyword>
<feature type="domain" description="START" evidence="14">
    <location>
        <begin position="212"/>
        <end position="447"/>
    </location>
</feature>
<feature type="domain" description="Homeobox" evidence="13">
    <location>
        <begin position="18"/>
        <end position="78"/>
    </location>
</feature>
<evidence type="ECO:0000256" key="11">
    <source>
        <dbReference type="SAM" id="Coils"/>
    </source>
</evidence>
<organism evidence="15 16">
    <name type="scientific">Ziziphus jujuba var. spinosa</name>
    <dbReference type="NCBI Taxonomy" id="714518"/>
    <lineage>
        <taxon>Eukaryota</taxon>
        <taxon>Viridiplantae</taxon>
        <taxon>Streptophyta</taxon>
        <taxon>Embryophyta</taxon>
        <taxon>Tracheophyta</taxon>
        <taxon>Spermatophyta</taxon>
        <taxon>Magnoliopsida</taxon>
        <taxon>eudicotyledons</taxon>
        <taxon>Gunneridae</taxon>
        <taxon>Pentapetalae</taxon>
        <taxon>rosids</taxon>
        <taxon>fabids</taxon>
        <taxon>Rosales</taxon>
        <taxon>Rhamnaceae</taxon>
        <taxon>Paliureae</taxon>
        <taxon>Ziziphus</taxon>
    </lineage>
</organism>
<name>A0A978VLV7_ZIZJJ</name>
<evidence type="ECO:0000256" key="9">
    <source>
        <dbReference type="PROSITE-ProRule" id="PRU00108"/>
    </source>
</evidence>
<dbReference type="CDD" id="cd08875">
    <property type="entry name" value="START_ArGLABRA2_like"/>
    <property type="match status" value="1"/>
</dbReference>
<dbReference type="GO" id="GO:0000981">
    <property type="term" value="F:DNA-binding transcription factor activity, RNA polymerase II-specific"/>
    <property type="evidence" value="ECO:0007669"/>
    <property type="project" value="InterPro"/>
</dbReference>
<dbReference type="Proteomes" id="UP000813462">
    <property type="component" value="Unassembled WGS sequence"/>
</dbReference>
<evidence type="ECO:0000256" key="2">
    <source>
        <dbReference type="ARBA" id="ARBA00006789"/>
    </source>
</evidence>
<keyword evidence="3" id="KW-0805">Transcription regulation</keyword>
<dbReference type="InterPro" id="IPR009057">
    <property type="entry name" value="Homeodomain-like_sf"/>
</dbReference>
<dbReference type="SUPFAM" id="SSF46689">
    <property type="entry name" value="Homeodomain-like"/>
    <property type="match status" value="1"/>
</dbReference>
<evidence type="ECO:0000256" key="3">
    <source>
        <dbReference type="ARBA" id="ARBA00023015"/>
    </source>
</evidence>
<evidence type="ECO:0000256" key="12">
    <source>
        <dbReference type="SAM" id="MobiDB-lite"/>
    </source>
</evidence>
<evidence type="ECO:0000256" key="8">
    <source>
        <dbReference type="ARBA" id="ARBA00023242"/>
    </source>
</evidence>
<dbReference type="PANTHER" id="PTHR45654">
    <property type="entry name" value="HOMEOBOX-LEUCINE ZIPPER PROTEIN MERISTEM L1"/>
    <property type="match status" value="1"/>
</dbReference>
<dbReference type="PROSITE" id="PS00027">
    <property type="entry name" value="HOMEOBOX_1"/>
    <property type="match status" value="1"/>
</dbReference>
<dbReference type="FunFam" id="1.10.10.60:FF:000229">
    <property type="entry name" value="Homeobox-leucine zipper protein HDG1"/>
    <property type="match status" value="1"/>
</dbReference>
<dbReference type="GO" id="GO:0005634">
    <property type="term" value="C:nucleus"/>
    <property type="evidence" value="ECO:0007669"/>
    <property type="project" value="UniProtKB-SubCell"/>
</dbReference>
<dbReference type="SMART" id="SM00389">
    <property type="entry name" value="HOX"/>
    <property type="match status" value="1"/>
</dbReference>
<dbReference type="Pfam" id="PF00046">
    <property type="entry name" value="Homeodomain"/>
    <property type="match status" value="1"/>
</dbReference>
<dbReference type="GO" id="GO:0008289">
    <property type="term" value="F:lipid binding"/>
    <property type="evidence" value="ECO:0007669"/>
    <property type="project" value="InterPro"/>
</dbReference>
<comment type="caution">
    <text evidence="15">The sequence shown here is derived from an EMBL/GenBank/DDBJ whole genome shotgun (WGS) entry which is preliminary data.</text>
</comment>
<dbReference type="AlphaFoldDB" id="A0A978VLV7"/>
<dbReference type="GO" id="GO:0003677">
    <property type="term" value="F:DNA binding"/>
    <property type="evidence" value="ECO:0007669"/>
    <property type="project" value="UniProtKB-UniRule"/>
</dbReference>
<gene>
    <name evidence="15" type="ORF">FEM48_Zijuj04G0199000</name>
</gene>
<comment type="similarity">
    <text evidence="2">Belongs to the HD-ZIP homeobox family. Class IV subfamily.</text>
</comment>
<keyword evidence="7" id="KW-0804">Transcription</keyword>
<evidence type="ECO:0008006" key="17">
    <source>
        <dbReference type="Google" id="ProtNLM"/>
    </source>
</evidence>
<proteinExistence type="inferred from homology"/>
<evidence type="ECO:0000256" key="6">
    <source>
        <dbReference type="ARBA" id="ARBA00023155"/>
    </source>
</evidence>
<keyword evidence="8 9" id="KW-0539">Nucleus</keyword>
<dbReference type="SMART" id="SM00234">
    <property type="entry name" value="START"/>
    <property type="match status" value="1"/>
</dbReference>
<evidence type="ECO:0000256" key="4">
    <source>
        <dbReference type="ARBA" id="ARBA00023054"/>
    </source>
</evidence>
<keyword evidence="6 9" id="KW-0371">Homeobox</keyword>
<evidence type="ECO:0000256" key="5">
    <source>
        <dbReference type="ARBA" id="ARBA00023125"/>
    </source>
</evidence>
<feature type="DNA-binding region" description="Homeobox" evidence="9">
    <location>
        <begin position="20"/>
        <end position="79"/>
    </location>
</feature>
<comment type="subcellular location">
    <subcellularLocation>
        <location evidence="1 9 10">Nucleus</location>
    </subcellularLocation>
</comment>
<dbReference type="SUPFAM" id="SSF55961">
    <property type="entry name" value="Bet v1-like"/>
    <property type="match status" value="2"/>
</dbReference>
<evidence type="ECO:0000256" key="1">
    <source>
        <dbReference type="ARBA" id="ARBA00004123"/>
    </source>
</evidence>
<dbReference type="Gene3D" id="3.30.530.20">
    <property type="match status" value="1"/>
</dbReference>
<reference evidence="15" key="1">
    <citation type="journal article" date="2021" name="Front. Plant Sci.">
        <title>Chromosome-Scale Genome Assembly for Chinese Sour Jujube and Insights Into Its Genome Evolution and Domestication Signature.</title>
        <authorList>
            <person name="Shen L.-Y."/>
            <person name="Luo H."/>
            <person name="Wang X.-L."/>
            <person name="Wang X.-M."/>
            <person name="Qiu X.-J."/>
            <person name="Liu H."/>
            <person name="Zhou S.-S."/>
            <person name="Jia K.-H."/>
            <person name="Nie S."/>
            <person name="Bao Y.-T."/>
            <person name="Zhang R.-G."/>
            <person name="Yun Q.-Z."/>
            <person name="Chai Y.-H."/>
            <person name="Lu J.-Y."/>
            <person name="Li Y."/>
            <person name="Zhao S.-W."/>
            <person name="Mao J.-F."/>
            <person name="Jia S.-G."/>
            <person name="Mao Y.-M."/>
        </authorList>
    </citation>
    <scope>NUCLEOTIDE SEQUENCE</scope>
    <source>
        <strain evidence="15">AT0</strain>
        <tissue evidence="15">Leaf</tissue>
    </source>
</reference>
<keyword evidence="4 11" id="KW-0175">Coiled coil</keyword>